<accession>A0A1R0XCJ2</accession>
<reference evidence="1 2" key="1">
    <citation type="submission" date="2016-10" db="EMBL/GenBank/DDBJ databases">
        <title>Paenibacillus species isolates.</title>
        <authorList>
            <person name="Beno S.M."/>
        </authorList>
    </citation>
    <scope>NUCLEOTIDE SEQUENCE [LARGE SCALE GENOMIC DNA]</scope>
    <source>
        <strain evidence="1 2">FSL H7-0604</strain>
    </source>
</reference>
<comment type="caution">
    <text evidence="1">The sequence shown here is derived from an EMBL/GenBank/DDBJ whole genome shotgun (WGS) entry which is preliminary data.</text>
</comment>
<evidence type="ECO:0000313" key="1">
    <source>
        <dbReference type="EMBL" id="OMD32774.1"/>
    </source>
</evidence>
<name>A0A1R0XCJ2_9BACL</name>
<organism evidence="1 2">
    <name type="scientific">Paenibacillus odorifer</name>
    <dbReference type="NCBI Taxonomy" id="189426"/>
    <lineage>
        <taxon>Bacteria</taxon>
        <taxon>Bacillati</taxon>
        <taxon>Bacillota</taxon>
        <taxon>Bacilli</taxon>
        <taxon>Bacillales</taxon>
        <taxon>Paenibacillaceae</taxon>
        <taxon>Paenibacillus</taxon>
    </lineage>
</organism>
<dbReference type="KEGG" id="pod:PODO_13110"/>
<sequence>MHTILQEPTGQTYKTLVQVAMEVCDEFILVKRDQMELEPEGVELLEQLQPFLKKVIKDDYWPGTRLMGHYADVYFFHCSPEAVDILLSYSTSLYSWVQTRLPDDLCFLKQGQPWLINTAHERESNLITDVNEELNRLEECGLLFRDLSEFYNVD</sequence>
<proteinExistence type="predicted"/>
<gene>
    <name evidence="1" type="ORF">BJP51_14725</name>
</gene>
<dbReference type="AlphaFoldDB" id="A0A1R0XCJ2"/>
<evidence type="ECO:0008006" key="3">
    <source>
        <dbReference type="Google" id="ProtNLM"/>
    </source>
</evidence>
<evidence type="ECO:0000313" key="2">
    <source>
        <dbReference type="Proteomes" id="UP000187465"/>
    </source>
</evidence>
<dbReference type="EMBL" id="MKQP01000016">
    <property type="protein sequence ID" value="OMD32774.1"/>
    <property type="molecule type" value="Genomic_DNA"/>
</dbReference>
<protein>
    <recommendedName>
        <fullName evidence="3">Stage III sporulation protein AH</fullName>
    </recommendedName>
</protein>
<dbReference type="Proteomes" id="UP000187465">
    <property type="component" value="Unassembled WGS sequence"/>
</dbReference>